<organism evidence="1 2">
    <name type="scientific">Gelidibacter salicanalis</name>
    <dbReference type="NCBI Taxonomy" id="291193"/>
    <lineage>
        <taxon>Bacteria</taxon>
        <taxon>Pseudomonadati</taxon>
        <taxon>Bacteroidota</taxon>
        <taxon>Flavobacteriia</taxon>
        <taxon>Flavobacteriales</taxon>
        <taxon>Flavobacteriaceae</taxon>
        <taxon>Gelidibacter</taxon>
    </lineage>
</organism>
<dbReference type="AlphaFoldDB" id="A0A934KTD3"/>
<accession>A0A934KTD3</accession>
<dbReference type="EMBL" id="JAEHJZ010000001">
    <property type="protein sequence ID" value="MBJ7879115.1"/>
    <property type="molecule type" value="Genomic_DNA"/>
</dbReference>
<sequence length="153" mass="17038">MKTSHRLDLAIQKLYTAFHSNALHPECCKQCAVGNILDNTDAWKHLSDNHGSLQLNYVGLVHQNFGRTFNGYSPSELLQIEATFLRGCGYSLPLGHNGTKPKNPRSKVVFFEGLSATVALLCALDGIDNIMDYSNLFESINDQPRNQLDDVRS</sequence>
<gene>
    <name evidence="1" type="ORF">JEM65_00390</name>
</gene>
<dbReference type="Proteomes" id="UP000662373">
    <property type="component" value="Unassembled WGS sequence"/>
</dbReference>
<reference evidence="1 2" key="1">
    <citation type="submission" date="2020-09" db="EMBL/GenBank/DDBJ databases">
        <title>Draft genome of Gelidibacter salicanalis PAMC21136.</title>
        <authorList>
            <person name="Park H."/>
        </authorList>
    </citation>
    <scope>NUCLEOTIDE SEQUENCE [LARGE SCALE GENOMIC DNA]</scope>
    <source>
        <strain evidence="1 2">PAMC21136</strain>
    </source>
</reference>
<keyword evidence="2" id="KW-1185">Reference proteome</keyword>
<proteinExistence type="predicted"/>
<evidence type="ECO:0000313" key="1">
    <source>
        <dbReference type="EMBL" id="MBJ7879115.1"/>
    </source>
</evidence>
<protein>
    <submittedName>
        <fullName evidence="1">Na(+)-translocating NADH-quinone reductase subunit F</fullName>
    </submittedName>
</protein>
<dbReference type="RefSeq" id="WP_199596566.1">
    <property type="nucleotide sequence ID" value="NZ_JAEHJZ010000001.1"/>
</dbReference>
<comment type="caution">
    <text evidence="1">The sequence shown here is derived from an EMBL/GenBank/DDBJ whole genome shotgun (WGS) entry which is preliminary data.</text>
</comment>
<evidence type="ECO:0000313" key="2">
    <source>
        <dbReference type="Proteomes" id="UP000662373"/>
    </source>
</evidence>
<name>A0A934KTD3_9FLAO</name>